<reference evidence="1 2" key="1">
    <citation type="submission" date="2018-04" db="EMBL/GenBank/DDBJ databases">
        <title>Polynucleobacter sp. UH21B genome.</title>
        <authorList>
            <person name="Hahn M.W."/>
        </authorList>
    </citation>
    <scope>NUCLEOTIDE SEQUENCE [LARGE SCALE GENOMIC DNA]</scope>
    <source>
        <strain evidence="1 2">MWH-UH21B</strain>
    </source>
</reference>
<dbReference type="EMBL" id="CP028942">
    <property type="protein sequence ID" value="QKM64930.1"/>
    <property type="molecule type" value="Genomic_DNA"/>
</dbReference>
<sequence length="69" mass="7857">MPESLQPLRSIKPLRVKKTLDDLLGEGQVKTGKAVLDEKAQKAKEEELFLAAALEELHMRQFATKRRAR</sequence>
<dbReference type="Proteomes" id="UP000503312">
    <property type="component" value="Chromosome"/>
</dbReference>
<organism evidence="1 2">
    <name type="scientific">Polynucleobacter tropicus</name>
    <dbReference type="NCBI Taxonomy" id="1743174"/>
    <lineage>
        <taxon>Bacteria</taxon>
        <taxon>Pseudomonadati</taxon>
        <taxon>Pseudomonadota</taxon>
        <taxon>Betaproteobacteria</taxon>
        <taxon>Burkholderiales</taxon>
        <taxon>Burkholderiaceae</taxon>
        <taxon>Polynucleobacter</taxon>
    </lineage>
</organism>
<name>A0A6M9PQZ5_9BURK</name>
<evidence type="ECO:0000313" key="1">
    <source>
        <dbReference type="EMBL" id="QKM64930.1"/>
    </source>
</evidence>
<protein>
    <submittedName>
        <fullName evidence="1">Uncharacterized protein</fullName>
    </submittedName>
</protein>
<proteinExistence type="predicted"/>
<gene>
    <name evidence="1" type="ORF">DCO17_06625</name>
</gene>
<keyword evidence="2" id="KW-1185">Reference proteome</keyword>
<dbReference type="KEGG" id="ptrp:DCO17_06625"/>
<dbReference type="AlphaFoldDB" id="A0A6M9PQZ5"/>
<dbReference type="RefSeq" id="WP_173955971.1">
    <property type="nucleotide sequence ID" value="NZ_CP028942.1"/>
</dbReference>
<evidence type="ECO:0000313" key="2">
    <source>
        <dbReference type="Proteomes" id="UP000503312"/>
    </source>
</evidence>
<accession>A0A6M9PQZ5</accession>